<evidence type="ECO:0000256" key="15">
    <source>
        <dbReference type="ARBA" id="ARBA00077278"/>
    </source>
</evidence>
<dbReference type="InterPro" id="IPR027417">
    <property type="entry name" value="P-loop_NTPase"/>
</dbReference>
<keyword evidence="10" id="KW-0333">Golgi apparatus</keyword>
<evidence type="ECO:0000256" key="11">
    <source>
        <dbReference type="ARBA" id="ARBA00023128"/>
    </source>
</evidence>
<gene>
    <name evidence="18" type="ORF">M9458_008007</name>
</gene>
<keyword evidence="6" id="KW-0963">Cytoplasm</keyword>
<evidence type="ECO:0000256" key="8">
    <source>
        <dbReference type="ARBA" id="ARBA00022741"/>
    </source>
</evidence>
<keyword evidence="11" id="KW-0496">Mitochondrion</keyword>
<protein>
    <recommendedName>
        <fullName evidence="14">GTPase IMAP family member 8</fullName>
    </recommendedName>
    <alternativeName>
        <fullName evidence="15">Immune-associated nucleotide-binding protein 9</fullName>
    </alternativeName>
</protein>
<dbReference type="AlphaFoldDB" id="A0ABD0RNN2"/>
<dbReference type="PROSITE" id="PS51720">
    <property type="entry name" value="G_AIG1"/>
    <property type="match status" value="1"/>
</dbReference>
<dbReference type="SUPFAM" id="SSF52540">
    <property type="entry name" value="P-loop containing nucleoside triphosphate hydrolases"/>
    <property type="match status" value="1"/>
</dbReference>
<comment type="caution">
    <text evidence="18">The sequence shown here is derived from an EMBL/GenBank/DDBJ whole genome shotgun (WGS) entry which is preliminary data.</text>
</comment>
<proteinExistence type="inferred from homology"/>
<dbReference type="Proteomes" id="UP001529510">
    <property type="component" value="Unassembled WGS sequence"/>
</dbReference>
<name>A0ABD0RNN2_CIRMR</name>
<dbReference type="EMBL" id="JAMKFB020000003">
    <property type="protein sequence ID" value="KAL0199467.1"/>
    <property type="molecule type" value="Genomic_DNA"/>
</dbReference>
<comment type="similarity">
    <text evidence="5">Belongs to the TRAFAC class TrmE-Era-EngA-EngB-Septin-like GTPase superfamily. AIG1/Toc34/Toc159-like paraseptin GTPase family. IAN subfamily.</text>
</comment>
<feature type="region of interest" description="Disordered" evidence="16">
    <location>
        <begin position="429"/>
        <end position="457"/>
    </location>
</feature>
<evidence type="ECO:0000256" key="5">
    <source>
        <dbReference type="ARBA" id="ARBA00008535"/>
    </source>
</evidence>
<keyword evidence="7" id="KW-0677">Repeat</keyword>
<reference evidence="18 19" key="1">
    <citation type="submission" date="2024-05" db="EMBL/GenBank/DDBJ databases">
        <title>Genome sequencing and assembly of Indian major carp, Cirrhinus mrigala (Hamilton, 1822).</title>
        <authorList>
            <person name="Mohindra V."/>
            <person name="Chowdhury L.M."/>
            <person name="Lal K."/>
            <person name="Jena J.K."/>
        </authorList>
    </citation>
    <scope>NUCLEOTIDE SEQUENCE [LARGE SCALE GENOMIC DNA]</scope>
    <source>
        <strain evidence="18">CM1030</strain>
        <tissue evidence="18">Blood</tissue>
    </source>
</reference>
<dbReference type="Gene3D" id="3.40.50.300">
    <property type="entry name" value="P-loop containing nucleotide triphosphate hydrolases"/>
    <property type="match status" value="2"/>
</dbReference>
<evidence type="ECO:0000256" key="14">
    <source>
        <dbReference type="ARBA" id="ARBA00073539"/>
    </source>
</evidence>
<evidence type="ECO:0000256" key="10">
    <source>
        <dbReference type="ARBA" id="ARBA00023034"/>
    </source>
</evidence>
<evidence type="ECO:0000256" key="6">
    <source>
        <dbReference type="ARBA" id="ARBA00022490"/>
    </source>
</evidence>
<feature type="region of interest" description="Disordered" evidence="16">
    <location>
        <begin position="350"/>
        <end position="386"/>
    </location>
</feature>
<evidence type="ECO:0000256" key="2">
    <source>
        <dbReference type="ARBA" id="ARBA00004240"/>
    </source>
</evidence>
<evidence type="ECO:0000256" key="12">
    <source>
        <dbReference type="ARBA" id="ARBA00023134"/>
    </source>
</evidence>
<evidence type="ECO:0000256" key="13">
    <source>
        <dbReference type="ARBA" id="ARBA00056809"/>
    </source>
</evidence>
<dbReference type="PANTHER" id="PTHR10903">
    <property type="entry name" value="GTPASE, IMAP FAMILY MEMBER-RELATED"/>
    <property type="match status" value="1"/>
</dbReference>
<keyword evidence="12" id="KW-0342">GTP-binding</keyword>
<evidence type="ECO:0000313" key="19">
    <source>
        <dbReference type="Proteomes" id="UP001529510"/>
    </source>
</evidence>
<dbReference type="GO" id="GO:0005739">
    <property type="term" value="C:mitochondrion"/>
    <property type="evidence" value="ECO:0007669"/>
    <property type="project" value="UniProtKB-SubCell"/>
</dbReference>
<comment type="subcellular location">
    <subcellularLocation>
        <location evidence="3">Cytoplasm</location>
        <location evidence="3">Cytosol</location>
    </subcellularLocation>
    <subcellularLocation>
        <location evidence="2">Endoplasmic reticulum</location>
    </subcellularLocation>
    <subcellularLocation>
        <location evidence="4">Golgi apparatus</location>
    </subcellularLocation>
    <subcellularLocation>
        <location evidence="1">Mitochondrion</location>
    </subcellularLocation>
</comment>
<dbReference type="InterPro" id="IPR006703">
    <property type="entry name" value="G_AIG1"/>
</dbReference>
<feature type="non-terminal residue" evidence="18">
    <location>
        <position position="457"/>
    </location>
</feature>
<comment type="function">
    <text evidence="13">Exerts an anti-apoptotic effect in the immune system and is involved in responses to infections.</text>
</comment>
<organism evidence="18 19">
    <name type="scientific">Cirrhinus mrigala</name>
    <name type="common">Mrigala</name>
    <dbReference type="NCBI Taxonomy" id="683832"/>
    <lineage>
        <taxon>Eukaryota</taxon>
        <taxon>Metazoa</taxon>
        <taxon>Chordata</taxon>
        <taxon>Craniata</taxon>
        <taxon>Vertebrata</taxon>
        <taxon>Euteleostomi</taxon>
        <taxon>Actinopterygii</taxon>
        <taxon>Neopterygii</taxon>
        <taxon>Teleostei</taxon>
        <taxon>Ostariophysi</taxon>
        <taxon>Cypriniformes</taxon>
        <taxon>Cyprinidae</taxon>
        <taxon>Labeoninae</taxon>
        <taxon>Labeonini</taxon>
        <taxon>Cirrhinus</taxon>
    </lineage>
</organism>
<dbReference type="PANTHER" id="PTHR10903:SF170">
    <property type="entry name" value="GTPASE IMAP FAMILY MEMBER 7"/>
    <property type="match status" value="1"/>
</dbReference>
<evidence type="ECO:0000256" key="4">
    <source>
        <dbReference type="ARBA" id="ARBA00004555"/>
    </source>
</evidence>
<evidence type="ECO:0000256" key="9">
    <source>
        <dbReference type="ARBA" id="ARBA00022824"/>
    </source>
</evidence>
<keyword evidence="9" id="KW-0256">Endoplasmic reticulum</keyword>
<dbReference type="InterPro" id="IPR045058">
    <property type="entry name" value="GIMA/IAN/Toc"/>
</dbReference>
<feature type="domain" description="AIG1-type G" evidence="17">
    <location>
        <begin position="114"/>
        <end position="311"/>
    </location>
</feature>
<evidence type="ECO:0000259" key="17">
    <source>
        <dbReference type="PROSITE" id="PS51720"/>
    </source>
</evidence>
<dbReference type="GO" id="GO:0005783">
    <property type="term" value="C:endoplasmic reticulum"/>
    <property type="evidence" value="ECO:0007669"/>
    <property type="project" value="UniProtKB-SubCell"/>
</dbReference>
<evidence type="ECO:0000256" key="16">
    <source>
        <dbReference type="SAM" id="MobiDB-lite"/>
    </source>
</evidence>
<dbReference type="Pfam" id="PF04548">
    <property type="entry name" value="AIG1"/>
    <property type="match status" value="2"/>
</dbReference>
<keyword evidence="19" id="KW-1185">Reference proteome</keyword>
<keyword evidence="8" id="KW-0547">Nucleotide-binding</keyword>
<dbReference type="GO" id="GO:0005794">
    <property type="term" value="C:Golgi apparatus"/>
    <property type="evidence" value="ECO:0007669"/>
    <property type="project" value="UniProtKB-SubCell"/>
</dbReference>
<dbReference type="GO" id="GO:0005829">
    <property type="term" value="C:cytosol"/>
    <property type="evidence" value="ECO:0007669"/>
    <property type="project" value="UniProtKB-SubCell"/>
</dbReference>
<accession>A0ABD0RNN2</accession>
<dbReference type="GO" id="GO:0005525">
    <property type="term" value="F:GTP binding"/>
    <property type="evidence" value="ECO:0007669"/>
    <property type="project" value="UniProtKB-KW"/>
</dbReference>
<sequence>MFEDIVKMNDGRYLDCAEDSQYFTVEKQETEKLMRQTLHCVSLCHPGVHVFIFIIPDAPLSNEDKAEMEEIQRIFSSRINKHIMILIKQNSERQTAELNEETQSVIQSFGGRRHFIETFLVTQMEKLMKYEEMKKKQSEDELRIVLLGKTGSQRQTSVINGRHVTVIGTPGLFDTELTNEELQREIRHCISMILPGPHVFLLVIPLGRFTREEEKSVKIIHETFGENSLMFTMVLFSRGDFLKKKTIDECLGKPGSMIRNLIETCGNRFHVFNNNQTGDQTQVTDLLEKIDNMVTANGGSFYSCKMFRQMEREKQEQQMKILMDRLREREEEMKKLEEEKGRMKMLMEEEWQNQDKEKEKREEEFNEREEQYKREMQEQEEQMRDGMKKEREMFKDEMRQENETVKKEKENLQIKIDRLMNRIENERQQHEIERNRREEEFNEREKRYQTLMKEKEE</sequence>
<evidence type="ECO:0000256" key="7">
    <source>
        <dbReference type="ARBA" id="ARBA00022737"/>
    </source>
</evidence>
<evidence type="ECO:0000313" key="18">
    <source>
        <dbReference type="EMBL" id="KAL0199467.1"/>
    </source>
</evidence>
<evidence type="ECO:0000256" key="1">
    <source>
        <dbReference type="ARBA" id="ARBA00004173"/>
    </source>
</evidence>
<dbReference type="FunFam" id="3.40.50.300:FF:000536">
    <property type="entry name" value="GTPase IMAP family member 8"/>
    <property type="match status" value="1"/>
</dbReference>
<evidence type="ECO:0000256" key="3">
    <source>
        <dbReference type="ARBA" id="ARBA00004514"/>
    </source>
</evidence>